<dbReference type="PROSITE" id="PS50837">
    <property type="entry name" value="NACHT"/>
    <property type="match status" value="1"/>
</dbReference>
<proteinExistence type="predicted"/>
<dbReference type="InterPro" id="IPR008095">
    <property type="entry name" value="MHC_II_transact"/>
</dbReference>
<accession>A0A6I9X7F5</accession>
<evidence type="ECO:0000256" key="1">
    <source>
        <dbReference type="ARBA" id="ARBA00022614"/>
    </source>
</evidence>
<dbReference type="SUPFAM" id="SSF52540">
    <property type="entry name" value="P-loop containing nucleoside triphosphate hydrolases"/>
    <property type="match status" value="1"/>
</dbReference>
<keyword evidence="2" id="KW-0677">Repeat</keyword>
<dbReference type="Pfam" id="PF05729">
    <property type="entry name" value="NACHT"/>
    <property type="match status" value="1"/>
</dbReference>
<keyword evidence="1" id="KW-0433">Leucine-rich repeat</keyword>
<dbReference type="FunFam" id="3.40.50.300:FF:001028">
    <property type="entry name" value="Class II major histocompatibility complex transactivator"/>
    <property type="match status" value="1"/>
</dbReference>
<name>A0A6I9X7F5_9SAUR</name>
<dbReference type="OrthoDB" id="120976at2759"/>
<dbReference type="PANTHER" id="PTHR47189">
    <property type="entry name" value="MHC CLASS II TRANSACTIVATOR"/>
    <property type="match status" value="1"/>
</dbReference>
<organism evidence="7 8">
    <name type="scientific">Thamnophis sirtalis</name>
    <dbReference type="NCBI Taxonomy" id="35019"/>
    <lineage>
        <taxon>Eukaryota</taxon>
        <taxon>Metazoa</taxon>
        <taxon>Chordata</taxon>
        <taxon>Craniata</taxon>
        <taxon>Vertebrata</taxon>
        <taxon>Euteleostomi</taxon>
        <taxon>Lepidosauria</taxon>
        <taxon>Squamata</taxon>
        <taxon>Bifurcata</taxon>
        <taxon>Unidentata</taxon>
        <taxon>Episquamata</taxon>
        <taxon>Toxicofera</taxon>
        <taxon>Serpentes</taxon>
        <taxon>Colubroidea</taxon>
        <taxon>Colubridae</taxon>
        <taxon>Natricinae</taxon>
        <taxon>Thamnophis</taxon>
    </lineage>
</organism>
<keyword evidence="3" id="KW-0547">Nucleotide-binding</keyword>
<dbReference type="InterPro" id="IPR032675">
    <property type="entry name" value="LRR_dom_sf"/>
</dbReference>
<dbReference type="SMART" id="SM00368">
    <property type="entry name" value="LRR_RI"/>
    <property type="match status" value="4"/>
</dbReference>
<dbReference type="PRINTS" id="PR01719">
    <property type="entry name" value="MHCIIACTVATR"/>
</dbReference>
<dbReference type="GO" id="GO:0045348">
    <property type="term" value="P:positive regulation of MHC class II biosynthetic process"/>
    <property type="evidence" value="ECO:0007669"/>
    <property type="project" value="TreeGrafter"/>
</dbReference>
<dbReference type="AlphaFoldDB" id="A0A6I9X7F5"/>
<dbReference type="Gene3D" id="3.40.50.300">
    <property type="entry name" value="P-loop containing nucleotide triphosphate hydrolases"/>
    <property type="match status" value="1"/>
</dbReference>
<evidence type="ECO:0000256" key="3">
    <source>
        <dbReference type="ARBA" id="ARBA00022741"/>
    </source>
</evidence>
<dbReference type="GeneID" id="106537645"/>
<dbReference type="Proteomes" id="UP000504617">
    <property type="component" value="Unplaced"/>
</dbReference>
<dbReference type="GO" id="GO:0005524">
    <property type="term" value="F:ATP binding"/>
    <property type="evidence" value="ECO:0007669"/>
    <property type="project" value="UniProtKB-KW"/>
</dbReference>
<dbReference type="RefSeq" id="XP_013907313.1">
    <property type="nucleotide sequence ID" value="XM_014051838.1"/>
</dbReference>
<feature type="domain" description="NACHT" evidence="6">
    <location>
        <begin position="161"/>
        <end position="297"/>
    </location>
</feature>
<dbReference type="SUPFAM" id="SSF52047">
    <property type="entry name" value="RNI-like"/>
    <property type="match status" value="1"/>
</dbReference>
<protein>
    <submittedName>
        <fullName evidence="8">MHC class II transactivator-like</fullName>
    </submittedName>
</protein>
<dbReference type="InterPro" id="IPR007111">
    <property type="entry name" value="NACHT_NTPase"/>
</dbReference>
<dbReference type="GO" id="GO:0045944">
    <property type="term" value="P:positive regulation of transcription by RNA polymerase II"/>
    <property type="evidence" value="ECO:0007669"/>
    <property type="project" value="TreeGrafter"/>
</dbReference>
<reference evidence="8" key="1">
    <citation type="submission" date="2025-08" db="UniProtKB">
        <authorList>
            <consortium name="RefSeq"/>
        </authorList>
    </citation>
    <scope>IDENTIFICATION</scope>
    <source>
        <tissue evidence="8">Skeletal muscle</tissue>
    </source>
</reference>
<dbReference type="PANTHER" id="PTHR47189:SF1">
    <property type="entry name" value="MHC CLASS II TRANSACTIVATOR"/>
    <property type="match status" value="1"/>
</dbReference>
<dbReference type="InterPro" id="IPR003593">
    <property type="entry name" value="AAA+_ATPase"/>
</dbReference>
<dbReference type="InterPro" id="IPR027417">
    <property type="entry name" value="P-loop_NTPase"/>
</dbReference>
<evidence type="ECO:0000256" key="4">
    <source>
        <dbReference type="ARBA" id="ARBA00022840"/>
    </source>
</evidence>
<gene>
    <name evidence="8" type="primary">LOC106537645</name>
</gene>
<evidence type="ECO:0000259" key="6">
    <source>
        <dbReference type="PROSITE" id="PS50837"/>
    </source>
</evidence>
<dbReference type="Gene3D" id="3.80.10.10">
    <property type="entry name" value="Ribonuclease Inhibitor"/>
    <property type="match status" value="1"/>
</dbReference>
<dbReference type="InterPro" id="IPR001611">
    <property type="entry name" value="Leu-rich_rpt"/>
</dbReference>
<feature type="region of interest" description="Disordered" evidence="5">
    <location>
        <begin position="1"/>
        <end position="88"/>
    </location>
</feature>
<evidence type="ECO:0000313" key="8">
    <source>
        <dbReference type="RefSeq" id="XP_013907313.1"/>
    </source>
</evidence>
<sequence>MIFTFESAPQPCRPPDAATCPGESSRPSCPPADSKGPQDRQSSTEAEVLRAGCGTPGAPEGLPPLPLAEPRPSPSAPPPPPGSPRAFCKGLKEHFRRECRSGPGQPLGPLYLERDLVQHHLDSRGGRSADLRRCHLGEKRKASVERSRLFQTARRKEPGSRVIVVLGKAGTGKSLLVQKVCLDWAEGLLPQFDFVFRFDCRRLSLLQGTCPDFRSLLSDSLGGSCQGLDDAYASLLRKPERVLLLFDGVGDLKDPEGSPSASGSPPCREAPGLGATLGPLFQRELLNGCTLLLTGRPKERLPQYFPRVDTVLEVVGLSAEQASLCLARSLEGSAHAEQQAKLIRASPYLFSHCGNPGLCRFICQAALEATAGELPSTLTGLFVTHLLQKAASAAADGRAWRCQGIAALAEVSWCLGQRCQRALLSGHFPSAAVKEFALKTGLMEEQRGVCAFSSFAVQDFLLALHLALSQEMKGKKLTQYLGWGARVRKFLSSGGLVPRFLSGLLFSKDELSGRLLFGKEGDLDAEKTVARKQRSLSRFIRKLPIRDFSPGKLLELLHCVHETEDPYLLKHVSLELGPDLSFLGFPLPPPDVSVLHSILRRSSKTFSVDLRGSCLPLEGLRKLVGLKSISKFRVSLGEAVALWKHLWDVREREALQAAMEKFLVGPFRAKTTGDVDALLGLVQLQRDMAEGEDAEGSSARLIPAIAGLLRLEFSLGPSSGLEGFRKLADSLVAFSALQHLDLDSPDENEIGDKGVGSLARVLPRLASLETLNLSRNKITDQGAELLAGALPALRSLKTLSLYENNIGDAGAERVAEVLPQMCALRVLDLHCNQISAAGARCLTEHLRRCPGIRSLA</sequence>
<dbReference type="Pfam" id="PF13516">
    <property type="entry name" value="LRR_6"/>
    <property type="match status" value="3"/>
</dbReference>
<feature type="compositionally biased region" description="Pro residues" evidence="5">
    <location>
        <begin position="61"/>
        <end position="83"/>
    </location>
</feature>
<dbReference type="KEGG" id="tsr:106537645"/>
<dbReference type="GO" id="GO:0045345">
    <property type="term" value="P:positive regulation of MHC class I biosynthetic process"/>
    <property type="evidence" value="ECO:0007669"/>
    <property type="project" value="TreeGrafter"/>
</dbReference>
<keyword evidence="4" id="KW-0067">ATP-binding</keyword>
<evidence type="ECO:0000313" key="7">
    <source>
        <dbReference type="Proteomes" id="UP000504617"/>
    </source>
</evidence>
<evidence type="ECO:0000256" key="5">
    <source>
        <dbReference type="SAM" id="MobiDB-lite"/>
    </source>
</evidence>
<dbReference type="SMART" id="SM00382">
    <property type="entry name" value="AAA"/>
    <property type="match status" value="1"/>
</dbReference>
<evidence type="ECO:0000256" key="2">
    <source>
        <dbReference type="ARBA" id="ARBA00022737"/>
    </source>
</evidence>
<keyword evidence="7" id="KW-1185">Reference proteome</keyword>